<evidence type="ECO:0000313" key="5">
    <source>
        <dbReference type="EMBL" id="MBA8853410.1"/>
    </source>
</evidence>
<dbReference type="RefSeq" id="WP_112701718.1">
    <property type="nucleotide sequence ID" value="NZ_JACGXG010000010.1"/>
</dbReference>
<dbReference type="Gene3D" id="3.40.50.2300">
    <property type="match status" value="2"/>
</dbReference>
<dbReference type="InterPro" id="IPR010982">
    <property type="entry name" value="Lambda_DNA-bd_dom_sf"/>
</dbReference>
<dbReference type="SUPFAM" id="SSF53822">
    <property type="entry name" value="Periplasmic binding protein-like I"/>
    <property type="match status" value="1"/>
</dbReference>
<dbReference type="Pfam" id="PF00356">
    <property type="entry name" value="LacI"/>
    <property type="match status" value="1"/>
</dbReference>
<gene>
    <name evidence="5" type="ORF">FHW20_004390</name>
</gene>
<keyword evidence="6" id="KW-1185">Reference proteome</keyword>
<evidence type="ECO:0000313" key="6">
    <source>
        <dbReference type="Proteomes" id="UP000578622"/>
    </source>
</evidence>
<dbReference type="Gene3D" id="1.10.260.40">
    <property type="entry name" value="lambda repressor-like DNA-binding domains"/>
    <property type="match status" value="1"/>
</dbReference>
<organism evidence="5 6">
    <name type="scientific">Brucella intermedia</name>
    <dbReference type="NCBI Taxonomy" id="94625"/>
    <lineage>
        <taxon>Bacteria</taxon>
        <taxon>Pseudomonadati</taxon>
        <taxon>Pseudomonadota</taxon>
        <taxon>Alphaproteobacteria</taxon>
        <taxon>Hyphomicrobiales</taxon>
        <taxon>Brucellaceae</taxon>
        <taxon>Brucella/Ochrobactrum group</taxon>
        <taxon>Brucella</taxon>
    </lineage>
</organism>
<feature type="domain" description="HTH lacI-type" evidence="4">
    <location>
        <begin position="3"/>
        <end position="57"/>
    </location>
</feature>
<protein>
    <submittedName>
        <fullName evidence="5">LacI family transcriptional regulator</fullName>
    </submittedName>
</protein>
<dbReference type="SMART" id="SM00354">
    <property type="entry name" value="HTH_LACI"/>
    <property type="match status" value="1"/>
</dbReference>
<dbReference type="PROSITE" id="PS50932">
    <property type="entry name" value="HTH_LACI_2"/>
    <property type="match status" value="1"/>
</dbReference>
<proteinExistence type="predicted"/>
<dbReference type="SUPFAM" id="SSF47413">
    <property type="entry name" value="lambda repressor-like DNA-binding domains"/>
    <property type="match status" value="1"/>
</dbReference>
<keyword evidence="2" id="KW-0238">DNA-binding</keyword>
<dbReference type="PROSITE" id="PS00356">
    <property type="entry name" value="HTH_LACI_1"/>
    <property type="match status" value="1"/>
</dbReference>
<dbReference type="Pfam" id="PF13407">
    <property type="entry name" value="Peripla_BP_4"/>
    <property type="match status" value="1"/>
</dbReference>
<reference evidence="5 6" key="1">
    <citation type="submission" date="2020-07" db="EMBL/GenBank/DDBJ databases">
        <title>Genomic Encyclopedia of Type Strains, Phase IV (KMG-V): Genome sequencing to study the core and pangenomes of soil and plant-associated prokaryotes.</title>
        <authorList>
            <person name="Whitman W."/>
        </authorList>
    </citation>
    <scope>NUCLEOTIDE SEQUENCE [LARGE SCALE GENOMIC DNA]</scope>
    <source>
        <strain evidence="5 6">RH4WT92</strain>
    </source>
</reference>
<dbReference type="EMBL" id="JACGXG010000010">
    <property type="protein sequence ID" value="MBA8853410.1"/>
    <property type="molecule type" value="Genomic_DNA"/>
</dbReference>
<dbReference type="Proteomes" id="UP000578622">
    <property type="component" value="Unassembled WGS sequence"/>
</dbReference>
<evidence type="ECO:0000256" key="2">
    <source>
        <dbReference type="ARBA" id="ARBA00023125"/>
    </source>
</evidence>
<accession>A0ABR6AVB4</accession>
<dbReference type="CDD" id="cd06307">
    <property type="entry name" value="PBP1_sugar_binding"/>
    <property type="match status" value="1"/>
</dbReference>
<dbReference type="CDD" id="cd01392">
    <property type="entry name" value="HTH_LacI"/>
    <property type="match status" value="1"/>
</dbReference>
<dbReference type="PANTHER" id="PTHR30146:SF152">
    <property type="entry name" value="TRANSCRIPTIONAL REGULATORY PROTEIN"/>
    <property type="match status" value="1"/>
</dbReference>
<keyword evidence="3" id="KW-0804">Transcription</keyword>
<keyword evidence="1" id="KW-0805">Transcription regulation</keyword>
<dbReference type="InterPro" id="IPR028082">
    <property type="entry name" value="Peripla_BP_I"/>
</dbReference>
<comment type="caution">
    <text evidence="5">The sequence shown here is derived from an EMBL/GenBank/DDBJ whole genome shotgun (WGS) entry which is preliminary data.</text>
</comment>
<evidence type="ECO:0000256" key="3">
    <source>
        <dbReference type="ARBA" id="ARBA00023163"/>
    </source>
</evidence>
<dbReference type="PRINTS" id="PR00036">
    <property type="entry name" value="HTHLACI"/>
</dbReference>
<dbReference type="InterPro" id="IPR025997">
    <property type="entry name" value="SBP_2_dom"/>
</dbReference>
<name>A0ABR6AVB4_9HYPH</name>
<evidence type="ECO:0000256" key="1">
    <source>
        <dbReference type="ARBA" id="ARBA00023015"/>
    </source>
</evidence>
<evidence type="ECO:0000259" key="4">
    <source>
        <dbReference type="PROSITE" id="PS50932"/>
    </source>
</evidence>
<sequence>MRSTVSDIARTAGVSNATVDRVLNNREGVKERTREIVLEAARNLGYLPGSAPLNANTTDRIKLDFVLPAGTNTFIANLRDEIARQASLQSQIELRIHSVEGFNPDTLALALEDLKEHAQGVGVIALDHPTVREAMRSLALSGVHIVTIASDILQVPRVGYIGIDNRAAGRLGGYILGRFLGRSTEGKIALFAGSLSYRGHEEREMGFRRVIAEEFPHLRIVELNEIEDSSEKAFTETIALLKRHPDLAGIYNLGAGNQGIGQALMDSGRSDSIIFIGHELTQGTKRLLLNGAMDAVIDQNPRVEAREALAILTSSIRGQPFDSHPPRIQVIFKENIPEL</sequence>
<dbReference type="PANTHER" id="PTHR30146">
    <property type="entry name" value="LACI-RELATED TRANSCRIPTIONAL REPRESSOR"/>
    <property type="match status" value="1"/>
</dbReference>
<dbReference type="InterPro" id="IPR000843">
    <property type="entry name" value="HTH_LacI"/>
</dbReference>